<dbReference type="AlphaFoldDB" id="A0AAD6YHD6"/>
<dbReference type="SUPFAM" id="SSF53474">
    <property type="entry name" value="alpha/beta-Hydrolases"/>
    <property type="match status" value="1"/>
</dbReference>
<dbReference type="InterPro" id="IPR002925">
    <property type="entry name" value="Dienelactn_hydro"/>
</dbReference>
<organism evidence="2 3">
    <name type="scientific">Mycena pura</name>
    <dbReference type="NCBI Taxonomy" id="153505"/>
    <lineage>
        <taxon>Eukaryota</taxon>
        <taxon>Fungi</taxon>
        <taxon>Dikarya</taxon>
        <taxon>Basidiomycota</taxon>
        <taxon>Agaricomycotina</taxon>
        <taxon>Agaricomycetes</taxon>
        <taxon>Agaricomycetidae</taxon>
        <taxon>Agaricales</taxon>
        <taxon>Marasmiineae</taxon>
        <taxon>Mycenaceae</taxon>
        <taxon>Mycena</taxon>
    </lineage>
</organism>
<evidence type="ECO:0000259" key="1">
    <source>
        <dbReference type="Pfam" id="PF01738"/>
    </source>
</evidence>
<proteinExistence type="predicted"/>
<dbReference type="PANTHER" id="PTHR17630:SF44">
    <property type="entry name" value="PROTEIN AIM2"/>
    <property type="match status" value="1"/>
</dbReference>
<evidence type="ECO:0000313" key="2">
    <source>
        <dbReference type="EMBL" id="KAJ7220240.1"/>
    </source>
</evidence>
<accession>A0AAD6YHD6</accession>
<dbReference type="Proteomes" id="UP001219525">
    <property type="component" value="Unassembled WGS sequence"/>
</dbReference>
<comment type="caution">
    <text evidence="2">The sequence shown here is derived from an EMBL/GenBank/DDBJ whole genome shotgun (WGS) entry which is preliminary data.</text>
</comment>
<name>A0AAD6YHD6_9AGAR</name>
<reference evidence="2" key="1">
    <citation type="submission" date="2023-03" db="EMBL/GenBank/DDBJ databases">
        <title>Massive genome expansion in bonnet fungi (Mycena s.s.) driven by repeated elements and novel gene families across ecological guilds.</title>
        <authorList>
            <consortium name="Lawrence Berkeley National Laboratory"/>
            <person name="Harder C.B."/>
            <person name="Miyauchi S."/>
            <person name="Viragh M."/>
            <person name="Kuo A."/>
            <person name="Thoen E."/>
            <person name="Andreopoulos B."/>
            <person name="Lu D."/>
            <person name="Skrede I."/>
            <person name="Drula E."/>
            <person name="Henrissat B."/>
            <person name="Morin E."/>
            <person name="Kohler A."/>
            <person name="Barry K."/>
            <person name="LaButti K."/>
            <person name="Morin E."/>
            <person name="Salamov A."/>
            <person name="Lipzen A."/>
            <person name="Mereny Z."/>
            <person name="Hegedus B."/>
            <person name="Baldrian P."/>
            <person name="Stursova M."/>
            <person name="Weitz H."/>
            <person name="Taylor A."/>
            <person name="Grigoriev I.V."/>
            <person name="Nagy L.G."/>
            <person name="Martin F."/>
            <person name="Kauserud H."/>
        </authorList>
    </citation>
    <scope>NUCLEOTIDE SEQUENCE</scope>
    <source>
        <strain evidence="2">9144</strain>
    </source>
</reference>
<dbReference type="PANTHER" id="PTHR17630">
    <property type="entry name" value="DIENELACTONE HYDROLASE"/>
    <property type="match status" value="1"/>
</dbReference>
<dbReference type="Gene3D" id="3.40.50.1820">
    <property type="entry name" value="alpha/beta hydrolase"/>
    <property type="match status" value="1"/>
</dbReference>
<dbReference type="EMBL" id="JARJCW010000010">
    <property type="protein sequence ID" value="KAJ7220240.1"/>
    <property type="molecule type" value="Genomic_DNA"/>
</dbReference>
<keyword evidence="3" id="KW-1185">Reference proteome</keyword>
<dbReference type="GO" id="GO:0016787">
    <property type="term" value="F:hydrolase activity"/>
    <property type="evidence" value="ECO:0007669"/>
    <property type="project" value="UniProtKB-KW"/>
</dbReference>
<dbReference type="InterPro" id="IPR029058">
    <property type="entry name" value="AB_hydrolase_fold"/>
</dbReference>
<dbReference type="Pfam" id="PF01738">
    <property type="entry name" value="DLH"/>
    <property type="match status" value="1"/>
</dbReference>
<feature type="domain" description="Dienelactone hydrolase" evidence="1">
    <location>
        <begin position="32"/>
        <end position="254"/>
    </location>
</feature>
<evidence type="ECO:0000313" key="3">
    <source>
        <dbReference type="Proteomes" id="UP001219525"/>
    </source>
</evidence>
<keyword evidence="2" id="KW-0378">Hydrolase</keyword>
<protein>
    <submittedName>
        <fullName evidence="2">Alpha/Beta hydrolase protein</fullName>
    </submittedName>
</protein>
<gene>
    <name evidence="2" type="ORF">GGX14DRAFT_433961</name>
</gene>
<sequence length="257" mass="28155">MESDKSLCANCITGTLHEGTPQGKIEYIDGVQCYIATPSGDYPKDKVLLYLTDAFGIPLVNNKLLADGFAREGFKTVIVDYHNGDSIPVGTMHRPSQGFNLDGWLANHTPALSLPPLRKVIAVLKAEGVTTFGATGYCMGSYYVFQLAFEGFLTAASAAHPSFLAVPEDLEVKYATTVTAPLLINGCETDWQYPIEKQELGDKIFANFAPGYKREYFEGCDHGFAVRGDVRVPKIKAGKEGAFKATVAWMNKYLYKL</sequence>